<keyword evidence="4 6" id="KW-0067">ATP-binding</keyword>
<dbReference type="Pfam" id="PF00005">
    <property type="entry name" value="ABC_tran"/>
    <property type="match status" value="1"/>
</dbReference>
<dbReference type="SUPFAM" id="SSF52540">
    <property type="entry name" value="P-loop containing nucleoside triphosphate hydrolases"/>
    <property type="match status" value="1"/>
</dbReference>
<organism evidence="6 7">
    <name type="scientific">Jiangella ureilytica</name>
    <dbReference type="NCBI Taxonomy" id="2530374"/>
    <lineage>
        <taxon>Bacteria</taxon>
        <taxon>Bacillati</taxon>
        <taxon>Actinomycetota</taxon>
        <taxon>Actinomycetes</taxon>
        <taxon>Jiangellales</taxon>
        <taxon>Jiangellaceae</taxon>
        <taxon>Jiangella</taxon>
    </lineage>
</organism>
<dbReference type="Proteomes" id="UP000295621">
    <property type="component" value="Unassembled WGS sequence"/>
</dbReference>
<dbReference type="EMBL" id="SMKL01000050">
    <property type="protein sequence ID" value="TDC48787.1"/>
    <property type="molecule type" value="Genomic_DNA"/>
</dbReference>
<evidence type="ECO:0000259" key="5">
    <source>
        <dbReference type="PROSITE" id="PS50893"/>
    </source>
</evidence>
<keyword evidence="3" id="KW-0547">Nucleotide-binding</keyword>
<keyword evidence="2" id="KW-0813">Transport</keyword>
<dbReference type="InterPro" id="IPR050319">
    <property type="entry name" value="ABC_transp_ATP-bind"/>
</dbReference>
<dbReference type="Gene3D" id="3.40.50.300">
    <property type="entry name" value="P-loop containing nucleotide triphosphate hydrolases"/>
    <property type="match status" value="1"/>
</dbReference>
<dbReference type="GO" id="GO:0055085">
    <property type="term" value="P:transmembrane transport"/>
    <property type="evidence" value="ECO:0007669"/>
    <property type="project" value="UniProtKB-ARBA"/>
</dbReference>
<dbReference type="InterPro" id="IPR003593">
    <property type="entry name" value="AAA+_ATPase"/>
</dbReference>
<evidence type="ECO:0000256" key="3">
    <source>
        <dbReference type="ARBA" id="ARBA00022741"/>
    </source>
</evidence>
<feature type="domain" description="ABC transporter" evidence="5">
    <location>
        <begin position="8"/>
        <end position="249"/>
    </location>
</feature>
<evidence type="ECO:0000256" key="1">
    <source>
        <dbReference type="ARBA" id="ARBA00005417"/>
    </source>
</evidence>
<dbReference type="InterPro" id="IPR012700">
    <property type="entry name" value="PhnK"/>
</dbReference>
<dbReference type="RefSeq" id="WP_131985713.1">
    <property type="nucleotide sequence ID" value="NZ_SMKL01000050.1"/>
</dbReference>
<dbReference type="GO" id="GO:0005524">
    <property type="term" value="F:ATP binding"/>
    <property type="evidence" value="ECO:0007669"/>
    <property type="project" value="UniProtKB-KW"/>
</dbReference>
<dbReference type="PROSITE" id="PS50893">
    <property type="entry name" value="ABC_TRANSPORTER_2"/>
    <property type="match status" value="1"/>
</dbReference>
<comment type="similarity">
    <text evidence="1">Belongs to the ABC transporter superfamily.</text>
</comment>
<dbReference type="InterPro" id="IPR027417">
    <property type="entry name" value="P-loop_NTPase"/>
</dbReference>
<dbReference type="SMART" id="SM00382">
    <property type="entry name" value="AAA"/>
    <property type="match status" value="1"/>
</dbReference>
<accession>A0A4R4RHB0</accession>
<dbReference type="InterPro" id="IPR003439">
    <property type="entry name" value="ABC_transporter-like_ATP-bd"/>
</dbReference>
<evidence type="ECO:0000313" key="7">
    <source>
        <dbReference type="Proteomes" id="UP000295621"/>
    </source>
</evidence>
<protein>
    <submittedName>
        <fullName evidence="6">ABC transporter ATP-binding protein</fullName>
    </submittedName>
</protein>
<sequence>MTEPLLSVRDLTVEFTTHGHRNRVVDGVSFDLDAGRTLAVVGESGCGKSTLARTLVRLETPAAGSIRYAGRDLATLGEKELRPVRGDLQMIFQDPYGSLDPHLTAAGIVAEPLRLRGVSGRGERRKLAVELLERVGLTREQADRRPSEFSGGQRQRIGIARALASRPKVLICDEATSALDVSVQAQVLDLLRELQEQEGIAYLFISHNLGVVREISQEIAVMSQGRFVEQGPTEQVLSRPRHDYTRQLRRAALDPALITGRKPRLFAPATSAGAVS</sequence>
<evidence type="ECO:0000313" key="6">
    <source>
        <dbReference type="EMBL" id="TDC48787.1"/>
    </source>
</evidence>
<dbReference type="GO" id="GO:0016887">
    <property type="term" value="F:ATP hydrolysis activity"/>
    <property type="evidence" value="ECO:0007669"/>
    <property type="project" value="InterPro"/>
</dbReference>
<dbReference type="PROSITE" id="PS00211">
    <property type="entry name" value="ABC_TRANSPORTER_1"/>
    <property type="match status" value="1"/>
</dbReference>
<reference evidence="6 7" key="1">
    <citation type="submission" date="2019-02" db="EMBL/GenBank/DDBJ databases">
        <title>Draft genome sequences of novel Actinobacteria.</title>
        <authorList>
            <person name="Sahin N."/>
            <person name="Ay H."/>
            <person name="Saygin H."/>
        </authorList>
    </citation>
    <scope>NUCLEOTIDE SEQUENCE [LARGE SCALE GENOMIC DNA]</scope>
    <source>
        <strain evidence="6 7">KC603</strain>
    </source>
</reference>
<dbReference type="InterPro" id="IPR017871">
    <property type="entry name" value="ABC_transporter-like_CS"/>
</dbReference>
<dbReference type="PANTHER" id="PTHR43776:SF7">
    <property type="entry name" value="D,D-DIPEPTIDE TRANSPORT ATP-BINDING PROTEIN DDPF-RELATED"/>
    <property type="match status" value="1"/>
</dbReference>
<comment type="caution">
    <text evidence="6">The sequence shown here is derived from an EMBL/GenBank/DDBJ whole genome shotgun (WGS) entry which is preliminary data.</text>
</comment>
<gene>
    <name evidence="6" type="ORF">E1212_20070</name>
</gene>
<dbReference type="PANTHER" id="PTHR43776">
    <property type="entry name" value="TRANSPORT ATP-BINDING PROTEIN"/>
    <property type="match status" value="1"/>
</dbReference>
<keyword evidence="7" id="KW-1185">Reference proteome</keyword>
<dbReference type="OrthoDB" id="8481147at2"/>
<dbReference type="PIRSF" id="PIRSF037116">
    <property type="entry name" value="CP_lyase_PhnK"/>
    <property type="match status" value="1"/>
</dbReference>
<evidence type="ECO:0000256" key="4">
    <source>
        <dbReference type="ARBA" id="ARBA00022840"/>
    </source>
</evidence>
<dbReference type="CDD" id="cd03257">
    <property type="entry name" value="ABC_NikE_OppD_transporters"/>
    <property type="match status" value="1"/>
</dbReference>
<dbReference type="AlphaFoldDB" id="A0A4R4RHB0"/>
<evidence type="ECO:0000256" key="2">
    <source>
        <dbReference type="ARBA" id="ARBA00022448"/>
    </source>
</evidence>
<name>A0A4R4RHB0_9ACTN</name>
<dbReference type="FunFam" id="3.40.50.300:FF:000016">
    <property type="entry name" value="Oligopeptide ABC transporter ATP-binding component"/>
    <property type="match status" value="1"/>
</dbReference>
<proteinExistence type="inferred from homology"/>